<dbReference type="Pfam" id="PF01395">
    <property type="entry name" value="PBP_GOBP"/>
    <property type="match status" value="1"/>
</dbReference>
<dbReference type="InterPro" id="IPR036728">
    <property type="entry name" value="PBP_GOBP_sf"/>
</dbReference>
<dbReference type="GO" id="GO:0005549">
    <property type="term" value="F:odorant binding"/>
    <property type="evidence" value="ECO:0007669"/>
    <property type="project" value="InterPro"/>
</dbReference>
<dbReference type="Gene3D" id="1.10.238.20">
    <property type="entry name" value="Pheromone/general odorant binding protein domain"/>
    <property type="match status" value="1"/>
</dbReference>
<protein>
    <submittedName>
        <fullName evidence="1">Uncharacterized protein</fullName>
    </submittedName>
</protein>
<dbReference type="InterPro" id="IPR006170">
    <property type="entry name" value="PBP/GOBP"/>
</dbReference>
<dbReference type="AlphaFoldDB" id="A0AAN7P8U4"/>
<evidence type="ECO:0000313" key="1">
    <source>
        <dbReference type="EMBL" id="KAK4879657.1"/>
    </source>
</evidence>
<sequence>MCTPINESELVKPLFVTKKCLSFKGLLLVTVSTSAFDPLKDAKMIIINNCKDKVGASEDDVKIVLDHGLPKTDQGLCLVECLLTQGNMMKNGKLNKNGFLASAKREKKYTAGEITQLEKMVADCEQEINSANLDGCQTAKQIIECSTTKGKDFGFQFPSRL</sequence>
<proteinExistence type="predicted"/>
<comment type="caution">
    <text evidence="1">The sequence shown here is derived from an EMBL/GenBank/DDBJ whole genome shotgun (WGS) entry which is preliminary data.</text>
</comment>
<dbReference type="EMBL" id="JARPUR010000003">
    <property type="protein sequence ID" value="KAK4879657.1"/>
    <property type="molecule type" value="Genomic_DNA"/>
</dbReference>
<reference evidence="2" key="1">
    <citation type="submission" date="2023-01" db="EMBL/GenBank/DDBJ databases">
        <title>Key to firefly adult light organ development and bioluminescence: homeobox transcription factors regulate luciferase expression and transportation to peroxisome.</title>
        <authorList>
            <person name="Fu X."/>
        </authorList>
    </citation>
    <scope>NUCLEOTIDE SEQUENCE [LARGE SCALE GENOMIC DNA]</scope>
</reference>
<dbReference type="SUPFAM" id="SSF47565">
    <property type="entry name" value="Insect pheromone/odorant-binding proteins"/>
    <property type="match status" value="1"/>
</dbReference>
<organism evidence="1 2">
    <name type="scientific">Aquatica leii</name>
    <dbReference type="NCBI Taxonomy" id="1421715"/>
    <lineage>
        <taxon>Eukaryota</taxon>
        <taxon>Metazoa</taxon>
        <taxon>Ecdysozoa</taxon>
        <taxon>Arthropoda</taxon>
        <taxon>Hexapoda</taxon>
        <taxon>Insecta</taxon>
        <taxon>Pterygota</taxon>
        <taxon>Neoptera</taxon>
        <taxon>Endopterygota</taxon>
        <taxon>Coleoptera</taxon>
        <taxon>Polyphaga</taxon>
        <taxon>Elateriformia</taxon>
        <taxon>Elateroidea</taxon>
        <taxon>Lampyridae</taxon>
        <taxon>Luciolinae</taxon>
        <taxon>Aquatica</taxon>
    </lineage>
</organism>
<dbReference type="Proteomes" id="UP001353858">
    <property type="component" value="Unassembled WGS sequence"/>
</dbReference>
<dbReference type="CDD" id="cd23992">
    <property type="entry name" value="PBP_GOBP"/>
    <property type="match status" value="1"/>
</dbReference>
<accession>A0AAN7P8U4</accession>
<keyword evidence="2" id="KW-1185">Reference proteome</keyword>
<name>A0AAN7P8U4_9COLE</name>
<gene>
    <name evidence="1" type="ORF">RN001_007803</name>
</gene>
<evidence type="ECO:0000313" key="2">
    <source>
        <dbReference type="Proteomes" id="UP001353858"/>
    </source>
</evidence>
<dbReference type="SMART" id="SM00708">
    <property type="entry name" value="PhBP"/>
    <property type="match status" value="1"/>
</dbReference>